<dbReference type="GO" id="GO:0042910">
    <property type="term" value="F:xenobiotic transmembrane transporter activity"/>
    <property type="evidence" value="ECO:0007669"/>
    <property type="project" value="TreeGrafter"/>
</dbReference>
<organism evidence="2 4">
    <name type="scientific">Paracoccus saliphilus</name>
    <dbReference type="NCBI Taxonomy" id="405559"/>
    <lineage>
        <taxon>Bacteria</taxon>
        <taxon>Pseudomonadati</taxon>
        <taxon>Pseudomonadota</taxon>
        <taxon>Alphaproteobacteria</taxon>
        <taxon>Rhodobacterales</taxon>
        <taxon>Paracoccaceae</taxon>
        <taxon>Paracoccus</taxon>
    </lineage>
</organism>
<dbReference type="SUPFAM" id="SSF82866">
    <property type="entry name" value="Multidrug efflux transporter AcrB transmembrane domain"/>
    <property type="match status" value="2"/>
</dbReference>
<dbReference type="InterPro" id="IPR027463">
    <property type="entry name" value="AcrB_DN_DC_subdom"/>
</dbReference>
<feature type="transmembrane region" description="Helical" evidence="1">
    <location>
        <begin position="333"/>
        <end position="352"/>
    </location>
</feature>
<dbReference type="InterPro" id="IPR001036">
    <property type="entry name" value="Acrflvin-R"/>
</dbReference>
<name>A0AA45W3P6_9RHOB</name>
<feature type="transmembrane region" description="Helical" evidence="1">
    <location>
        <begin position="876"/>
        <end position="896"/>
    </location>
</feature>
<protein>
    <submittedName>
        <fullName evidence="3">Efflux RND transporter permease subunit</fullName>
    </submittedName>
    <submittedName>
        <fullName evidence="2">Multidrug efflux pump</fullName>
    </submittedName>
</protein>
<feature type="transmembrane region" description="Helical" evidence="1">
    <location>
        <begin position="427"/>
        <end position="450"/>
    </location>
</feature>
<dbReference type="Pfam" id="PF00873">
    <property type="entry name" value="ACR_tran"/>
    <property type="match status" value="1"/>
</dbReference>
<gene>
    <name evidence="3" type="ORF">JHX88_17245</name>
    <name evidence="2" type="ORF">SAMN05421772_104223</name>
</gene>
<keyword evidence="1" id="KW-1133">Transmembrane helix</keyword>
<proteinExistence type="predicted"/>
<feature type="transmembrane region" description="Helical" evidence="1">
    <location>
        <begin position="385"/>
        <end position="406"/>
    </location>
</feature>
<dbReference type="PANTHER" id="PTHR32063:SF14">
    <property type="entry name" value="BLL4319 PROTEIN"/>
    <property type="match status" value="1"/>
</dbReference>
<dbReference type="Gene3D" id="3.30.70.1440">
    <property type="entry name" value="Multidrug efflux transporter AcrB pore domain"/>
    <property type="match status" value="1"/>
</dbReference>
<dbReference type="Gene3D" id="3.30.70.1320">
    <property type="entry name" value="Multidrug efflux transporter AcrB pore domain like"/>
    <property type="match status" value="1"/>
</dbReference>
<keyword evidence="1" id="KW-0472">Membrane</keyword>
<evidence type="ECO:0000313" key="2">
    <source>
        <dbReference type="EMBL" id="SIS77800.1"/>
    </source>
</evidence>
<sequence length="1028" mass="109774">MSLPNLSLRRPVLVTVLNLLIVLIGAVAMTRLPVRELPQVEAAQVTVRVNYTGAAPDVVDSQVATVIEGALAGVSGVTSMSTESERGSMRTVLEFNPSRDIDSATNDVRNAVERVVNNLPDEADRPRIDKNDSEGDPVLRLSLSSPNMTSLELSDYADRYIKDRLARLPNVANTVIYGERAPSMRIWLDQARMAAHGITTSDIISALQANNVELPAGEIETGARQLQVLAQTRFTSPDAFRQMVVRDDGVRPLRLGDVAKIDQGAQQTESNFRTNGVTALGMGVQPQAQANTVAISNAVRAELERIRPTLPDGMELGITSDEAVFIESSIKQVVKVFTEAVLLVTAVIFLFLGSARLSLVPVVTIPISAFGAGLAMMLLGFSINILTLFALILAIGLVVDDAIVVLENIQRHRAMGASRAEAARRGAGQVSFAVIATTAVLIAVFLPISFMEGQIGQLFAEFGIVLAVAVAVSGFVALTISPVLASKVMPREDRPGLLTRGVDRFIHWLERGYGALLGRMIARPIPILAICAFAVASAFAIYQNLPRQLTPDEDRGQFRIYVSAPQGSNLAYTDAATRRIEAMLEPMREDGIVDNVTAIVGTWGELRRAIMFVTLSPWDQRTRSVEDVISELRPQLEQVTEVATFLRPSGGLGIGGAQGSVRWMLGAPDIERGVDWADQLASSLEDYPGLAAVEVNYSANQPGATLSIDRARAQDLGLASDTIAQTLQVLFASRSVGEYSTDGRQYPVVLQAAPEDRDSVEDMLSVLLRNDRGDLIPLSAFASIRTGATAPEINRYDRLISVEMEADLSEGTDLATAMEAVRDAVGELPVGATLAWQGQAADYLESSGGLAMVFAMALAIVFLVLAAQFESFRSPLTIMLTVPLGLGGAAVTLLITGASVNIFSQVGMILLIGIMAKNGILIVEFANQLRAEGRSISDAAREGAVTRLRPVMMTTIATVLGAVPLALASGAGAESRRAIGAVIVGGLSLAFILTLLLTPVIYVLIENLRRSPGEQAEGEGKPTSLPAE</sequence>
<feature type="transmembrane region" description="Helical" evidence="1">
    <location>
        <begin position="902"/>
        <end position="927"/>
    </location>
</feature>
<dbReference type="RefSeq" id="WP_076524949.1">
    <property type="nucleotide sequence ID" value="NZ_CP067140.1"/>
</dbReference>
<feature type="transmembrane region" description="Helical" evidence="1">
    <location>
        <begin position="849"/>
        <end position="869"/>
    </location>
</feature>
<evidence type="ECO:0000313" key="5">
    <source>
        <dbReference type="Proteomes" id="UP001215549"/>
    </source>
</evidence>
<dbReference type="PRINTS" id="PR00702">
    <property type="entry name" value="ACRIFLAVINRP"/>
</dbReference>
<feature type="transmembrane region" description="Helical" evidence="1">
    <location>
        <begin position="948"/>
        <end position="967"/>
    </location>
</feature>
<evidence type="ECO:0000313" key="4">
    <source>
        <dbReference type="Proteomes" id="UP000186216"/>
    </source>
</evidence>
<feature type="transmembrane region" description="Helical" evidence="1">
    <location>
        <begin position="521"/>
        <end position="542"/>
    </location>
</feature>
<dbReference type="Gene3D" id="3.30.70.1430">
    <property type="entry name" value="Multidrug efflux transporter AcrB pore domain"/>
    <property type="match status" value="2"/>
</dbReference>
<reference evidence="3 5" key="2">
    <citation type="submission" date="2021-01" db="EMBL/GenBank/DDBJ databases">
        <title>Biogeographic distribution of Paracoccus.</title>
        <authorList>
            <person name="Hollensteiner J."/>
            <person name="Leineberger J."/>
            <person name="Brinkhoff T."/>
            <person name="Daniel R."/>
        </authorList>
    </citation>
    <scope>NUCLEOTIDE SEQUENCE [LARGE SCALE GENOMIC DNA]</scope>
    <source>
        <strain evidence="3 5">DSM 18447</strain>
    </source>
</reference>
<accession>A0AA45W3P6</accession>
<dbReference type="PANTHER" id="PTHR32063">
    <property type="match status" value="1"/>
</dbReference>
<dbReference type="Gene3D" id="1.20.1640.10">
    <property type="entry name" value="Multidrug efflux transporter AcrB transmembrane domain"/>
    <property type="match status" value="2"/>
</dbReference>
<feature type="transmembrane region" description="Helical" evidence="1">
    <location>
        <begin position="462"/>
        <end position="485"/>
    </location>
</feature>
<keyword evidence="1" id="KW-0812">Transmembrane</keyword>
<dbReference type="Gene3D" id="3.30.2090.10">
    <property type="entry name" value="Multidrug efflux transporter AcrB TolC docking domain, DN and DC subdomains"/>
    <property type="match status" value="2"/>
</dbReference>
<dbReference type="EMBL" id="FTOU01000004">
    <property type="protein sequence ID" value="SIS77800.1"/>
    <property type="molecule type" value="Genomic_DNA"/>
</dbReference>
<dbReference type="EMBL" id="CP067140">
    <property type="protein sequence ID" value="WCR02587.1"/>
    <property type="molecule type" value="Genomic_DNA"/>
</dbReference>
<reference evidence="2 4" key="1">
    <citation type="submission" date="2017-01" db="EMBL/GenBank/DDBJ databases">
        <authorList>
            <person name="Varghese N."/>
            <person name="Submissions S."/>
        </authorList>
    </citation>
    <scope>NUCLEOTIDE SEQUENCE [LARGE SCALE GENOMIC DNA]</scope>
    <source>
        <strain evidence="2 4">DSM 18447</strain>
    </source>
</reference>
<dbReference type="Proteomes" id="UP001215549">
    <property type="component" value="Chromosome"/>
</dbReference>
<feature type="transmembrane region" description="Helical" evidence="1">
    <location>
        <begin position="12"/>
        <end position="32"/>
    </location>
</feature>
<dbReference type="AlphaFoldDB" id="A0AA45W3P6"/>
<evidence type="ECO:0000313" key="3">
    <source>
        <dbReference type="EMBL" id="WCR02587.1"/>
    </source>
</evidence>
<dbReference type="GO" id="GO:0005886">
    <property type="term" value="C:plasma membrane"/>
    <property type="evidence" value="ECO:0007669"/>
    <property type="project" value="TreeGrafter"/>
</dbReference>
<feature type="transmembrane region" description="Helical" evidence="1">
    <location>
        <begin position="359"/>
        <end position="379"/>
    </location>
</feature>
<dbReference type="SUPFAM" id="SSF82714">
    <property type="entry name" value="Multidrug efflux transporter AcrB TolC docking domain, DN and DC subdomains"/>
    <property type="match status" value="2"/>
</dbReference>
<dbReference type="SUPFAM" id="SSF82693">
    <property type="entry name" value="Multidrug efflux transporter AcrB pore domain, PN1, PN2, PC1 and PC2 subdomains"/>
    <property type="match status" value="4"/>
</dbReference>
<feature type="transmembrane region" description="Helical" evidence="1">
    <location>
        <begin position="979"/>
        <end position="1005"/>
    </location>
</feature>
<evidence type="ECO:0000256" key="1">
    <source>
        <dbReference type="SAM" id="Phobius"/>
    </source>
</evidence>
<dbReference type="Proteomes" id="UP000186216">
    <property type="component" value="Unassembled WGS sequence"/>
</dbReference>
<keyword evidence="5" id="KW-1185">Reference proteome</keyword>